<keyword evidence="7" id="KW-1185">Reference proteome</keyword>
<dbReference type="InterPro" id="IPR009081">
    <property type="entry name" value="PP-bd_ACP"/>
</dbReference>
<dbReference type="Gene3D" id="1.10.1200.10">
    <property type="entry name" value="ACP-like"/>
    <property type="match status" value="1"/>
</dbReference>
<dbReference type="InterPro" id="IPR036259">
    <property type="entry name" value="MFS_trans_sf"/>
</dbReference>
<feature type="domain" description="Carrier" evidence="5">
    <location>
        <begin position="554"/>
        <end position="630"/>
    </location>
</feature>
<keyword evidence="4" id="KW-1133">Transmembrane helix</keyword>
<keyword evidence="4" id="KW-0472">Membrane</keyword>
<gene>
    <name evidence="6" type="ORF">BU26DRAFT_510311</name>
</gene>
<dbReference type="InterPro" id="IPR042099">
    <property type="entry name" value="ANL_N_sf"/>
</dbReference>
<dbReference type="OrthoDB" id="6509908at2759"/>
<feature type="transmembrane region" description="Helical" evidence="4">
    <location>
        <begin position="1024"/>
        <end position="1043"/>
    </location>
</feature>
<dbReference type="SUPFAM" id="SSF47336">
    <property type="entry name" value="ACP-like"/>
    <property type="match status" value="1"/>
</dbReference>
<feature type="transmembrane region" description="Helical" evidence="4">
    <location>
        <begin position="732"/>
        <end position="754"/>
    </location>
</feature>
<evidence type="ECO:0000313" key="7">
    <source>
        <dbReference type="Proteomes" id="UP000800094"/>
    </source>
</evidence>
<evidence type="ECO:0000259" key="5">
    <source>
        <dbReference type="PROSITE" id="PS50075"/>
    </source>
</evidence>
<dbReference type="Pfam" id="PF00501">
    <property type="entry name" value="AMP-binding"/>
    <property type="match status" value="1"/>
</dbReference>
<dbReference type="Pfam" id="PF23562">
    <property type="entry name" value="AMP-binding_C_3"/>
    <property type="match status" value="1"/>
</dbReference>
<feature type="transmembrane region" description="Helical" evidence="4">
    <location>
        <begin position="850"/>
        <end position="869"/>
    </location>
</feature>
<feature type="transmembrane region" description="Helical" evidence="4">
    <location>
        <begin position="792"/>
        <end position="812"/>
    </location>
</feature>
<dbReference type="InterPro" id="IPR051414">
    <property type="entry name" value="Adenylate-forming_Reductase"/>
</dbReference>
<dbReference type="Proteomes" id="UP000800094">
    <property type="component" value="Unassembled WGS sequence"/>
</dbReference>
<dbReference type="InterPro" id="IPR000873">
    <property type="entry name" value="AMP-dep_synth/lig_dom"/>
</dbReference>
<dbReference type="EMBL" id="ML987206">
    <property type="protein sequence ID" value="KAF2243123.1"/>
    <property type="molecule type" value="Genomic_DNA"/>
</dbReference>
<feature type="transmembrane region" description="Helical" evidence="4">
    <location>
        <begin position="890"/>
        <end position="912"/>
    </location>
</feature>
<dbReference type="PANTHER" id="PTHR43439:SF2">
    <property type="entry name" value="ENZYME, PUTATIVE (JCVI)-RELATED"/>
    <property type="match status" value="1"/>
</dbReference>
<evidence type="ECO:0000256" key="2">
    <source>
        <dbReference type="ARBA" id="ARBA00022450"/>
    </source>
</evidence>
<dbReference type="GO" id="GO:0016020">
    <property type="term" value="C:membrane"/>
    <property type="evidence" value="ECO:0007669"/>
    <property type="project" value="UniProtKB-SubCell"/>
</dbReference>
<keyword evidence="4" id="KW-0812">Transmembrane</keyword>
<dbReference type="Gene3D" id="1.20.1250.20">
    <property type="entry name" value="MFS general substrate transporter like domains"/>
    <property type="match status" value="1"/>
</dbReference>
<protein>
    <submittedName>
        <fullName evidence="6">Acetyl-CoA synthetase-like protein</fullName>
    </submittedName>
</protein>
<feature type="transmembrane region" description="Helical" evidence="4">
    <location>
        <begin position="761"/>
        <end position="780"/>
    </location>
</feature>
<feature type="transmembrane region" description="Helical" evidence="4">
    <location>
        <begin position="927"/>
        <end position="949"/>
    </location>
</feature>
<evidence type="ECO:0000313" key="6">
    <source>
        <dbReference type="EMBL" id="KAF2243123.1"/>
    </source>
</evidence>
<feature type="transmembrane region" description="Helical" evidence="4">
    <location>
        <begin position="1055"/>
        <end position="1076"/>
    </location>
</feature>
<proteinExistence type="predicted"/>
<dbReference type="GeneID" id="54580551"/>
<evidence type="ECO:0000256" key="1">
    <source>
        <dbReference type="ARBA" id="ARBA00004141"/>
    </source>
</evidence>
<dbReference type="Gene3D" id="3.40.50.12780">
    <property type="entry name" value="N-terminal domain of ligase-like"/>
    <property type="match status" value="1"/>
</dbReference>
<dbReference type="InterPro" id="IPR011701">
    <property type="entry name" value="MFS"/>
</dbReference>
<evidence type="ECO:0000256" key="4">
    <source>
        <dbReference type="SAM" id="Phobius"/>
    </source>
</evidence>
<name>A0A6A6HZR6_9PLEO</name>
<dbReference type="PROSITE" id="PS50075">
    <property type="entry name" value="CARRIER"/>
    <property type="match status" value="1"/>
</dbReference>
<reference evidence="6" key="1">
    <citation type="journal article" date="2020" name="Stud. Mycol.">
        <title>101 Dothideomycetes genomes: a test case for predicting lifestyles and emergence of pathogens.</title>
        <authorList>
            <person name="Haridas S."/>
            <person name="Albert R."/>
            <person name="Binder M."/>
            <person name="Bloem J."/>
            <person name="Labutti K."/>
            <person name="Salamov A."/>
            <person name="Andreopoulos B."/>
            <person name="Baker S."/>
            <person name="Barry K."/>
            <person name="Bills G."/>
            <person name="Bluhm B."/>
            <person name="Cannon C."/>
            <person name="Castanera R."/>
            <person name="Culley D."/>
            <person name="Daum C."/>
            <person name="Ezra D."/>
            <person name="Gonzalez J."/>
            <person name="Henrissat B."/>
            <person name="Kuo A."/>
            <person name="Liang C."/>
            <person name="Lipzen A."/>
            <person name="Lutzoni F."/>
            <person name="Magnuson J."/>
            <person name="Mondo S."/>
            <person name="Nolan M."/>
            <person name="Ohm R."/>
            <person name="Pangilinan J."/>
            <person name="Park H.-J."/>
            <person name="Ramirez L."/>
            <person name="Alfaro M."/>
            <person name="Sun H."/>
            <person name="Tritt A."/>
            <person name="Yoshinaga Y."/>
            <person name="Zwiers L.-H."/>
            <person name="Turgeon B."/>
            <person name="Goodwin S."/>
            <person name="Spatafora J."/>
            <person name="Crous P."/>
            <person name="Grigoriev I."/>
        </authorList>
    </citation>
    <scope>NUCLEOTIDE SEQUENCE</scope>
    <source>
        <strain evidence="6">CBS 122368</strain>
    </source>
</reference>
<dbReference type="AlphaFoldDB" id="A0A6A6HZR6"/>
<dbReference type="RefSeq" id="XP_033678127.1">
    <property type="nucleotide sequence ID" value="XM_033827221.1"/>
</dbReference>
<dbReference type="PANTHER" id="PTHR43439">
    <property type="entry name" value="PHENYLACETATE-COENZYME A LIGASE"/>
    <property type="match status" value="1"/>
</dbReference>
<comment type="subcellular location">
    <subcellularLocation>
        <location evidence="1">Membrane</location>
        <topology evidence="1">Multi-pass membrane protein</topology>
    </subcellularLocation>
</comment>
<keyword evidence="2" id="KW-0596">Phosphopantetheine</keyword>
<accession>A0A6A6HZR6</accession>
<feature type="transmembrane region" description="Helical" evidence="4">
    <location>
        <begin position="986"/>
        <end position="1012"/>
    </location>
</feature>
<feature type="transmembrane region" description="Helical" evidence="4">
    <location>
        <begin position="961"/>
        <end position="980"/>
    </location>
</feature>
<sequence>MHPPTTTVPLPPPNCGKRLLPVLIDQRAEAKHSRPFYSIPKTNKPADGFRDISYFELANAVNRCAQWIEENIGRSTEHESLAYLGPTDLRYPILILAAVKTGHVMFLPSPRNSMEAFTSLLDSCKATKFITTAKPMPMVANILSNRSEMQKHIIPELEVLLDATPVTPVPYGKTWAEARLDPFVQIHTSGSTGIPKLMTIKHGNFCCIDAFQALEANELAQRCGDLRLFCNFPPFHVAGLIYILAVACWVDSTVVLPPVGPMTADVVNDCHVYGNVEFSSIPPSLVVDLAKNEDYLENLSRLRGLNYAGGPLPEDTGSLIAQRTKLTTNIGATEYQTVPLLPKEVEDWPYFKFNEKGVGMEFRERDEGLFEMVFVRRPELDLVQAIFITFPELQEYNTKDLFRKHPSKPGLWKYVSRLDDIIVLSNGEKLNPVTMESLITTSPDVKGCVIVGQGRFQAACLIEPSDENVDREQLLERVWPYLQRANQQTVKHGRIVRELVCFTDRDRPLPRAGKGTIQRAAANKLYAAEIADAYRSIDSGSTTFRSGLIQLDLHDVQSTKSSLCKFLQDVLEDDDLAYDNDFFSQGMDSLQLINLLRAINDARPDEPIEAKQIYDHPTIASLASALHAGAAVHHYEDWESDDEAQKEAWLAMDEMYNEYVAEVGRPKRTPKEIFQSSNSGPVFQPDGGTVAWLQVLASFLINVNNWGLVNAFGVFQAYYETDLLRHYSSSSIAIIGTLQGALLLIVGSISGPLFDGGYFQFLLITSSIGLVFAIMMLSLSTQYYQIMLSQGVLMGLCSGFLYIPSVALIPVYFKRHRGLALGIATGGGSIGGIIYPIVFRRLLSSLSFPWATRVIGFIALVTLSLATLLTKPLGPRTRRQLIDLSAIKDIPYLFMMLHAFLIYAAILVPFFLAPTFSTSALHTSDDAAFYTLPILNAAQFLGRLIPAWYTDTHPHYLGPEVLLALAELLAGVLGFCWIAVHNLGGFIPWSIVYGFVSGMVATLPASVLPFVLDNMAIYGTRLGMLYACAGVGLLISTPVAAAADGGEGRFLGAQIWTGAVCLGSVGFFGVCGVKAWRRRGLYEGRGIRGGGKGRVTDRRRVEGV</sequence>
<evidence type="ECO:0000256" key="3">
    <source>
        <dbReference type="ARBA" id="ARBA00022553"/>
    </source>
</evidence>
<dbReference type="Pfam" id="PF00550">
    <property type="entry name" value="PP-binding"/>
    <property type="match status" value="1"/>
</dbReference>
<feature type="transmembrane region" description="Helical" evidence="4">
    <location>
        <begin position="819"/>
        <end position="838"/>
    </location>
</feature>
<dbReference type="SUPFAM" id="SSF56801">
    <property type="entry name" value="Acetyl-CoA synthetase-like"/>
    <property type="match status" value="1"/>
</dbReference>
<keyword evidence="3" id="KW-0597">Phosphoprotein</keyword>
<dbReference type="SUPFAM" id="SSF103473">
    <property type="entry name" value="MFS general substrate transporter"/>
    <property type="match status" value="1"/>
</dbReference>
<organism evidence="6 7">
    <name type="scientific">Trematosphaeria pertusa</name>
    <dbReference type="NCBI Taxonomy" id="390896"/>
    <lineage>
        <taxon>Eukaryota</taxon>
        <taxon>Fungi</taxon>
        <taxon>Dikarya</taxon>
        <taxon>Ascomycota</taxon>
        <taxon>Pezizomycotina</taxon>
        <taxon>Dothideomycetes</taxon>
        <taxon>Pleosporomycetidae</taxon>
        <taxon>Pleosporales</taxon>
        <taxon>Massarineae</taxon>
        <taxon>Trematosphaeriaceae</taxon>
        <taxon>Trematosphaeria</taxon>
    </lineage>
</organism>
<dbReference type="InterPro" id="IPR036736">
    <property type="entry name" value="ACP-like_sf"/>
</dbReference>
<dbReference type="Pfam" id="PF07690">
    <property type="entry name" value="MFS_1"/>
    <property type="match status" value="1"/>
</dbReference>
<dbReference type="GO" id="GO:0022857">
    <property type="term" value="F:transmembrane transporter activity"/>
    <property type="evidence" value="ECO:0007669"/>
    <property type="project" value="InterPro"/>
</dbReference>